<dbReference type="EMBL" id="JANBQB010000871">
    <property type="protein sequence ID" value="KAJ1973199.1"/>
    <property type="molecule type" value="Genomic_DNA"/>
</dbReference>
<dbReference type="OrthoDB" id="206565at2759"/>
<reference evidence="6" key="1">
    <citation type="submission" date="2022-07" db="EMBL/GenBank/DDBJ databases">
        <title>Phylogenomic reconstructions and comparative analyses of Kickxellomycotina fungi.</title>
        <authorList>
            <person name="Reynolds N.K."/>
            <person name="Stajich J.E."/>
            <person name="Barry K."/>
            <person name="Grigoriev I.V."/>
            <person name="Crous P."/>
            <person name="Smith M.E."/>
        </authorList>
    </citation>
    <scope>NUCLEOTIDE SEQUENCE</scope>
    <source>
        <strain evidence="6">RSA 567</strain>
    </source>
</reference>
<gene>
    <name evidence="6" type="primary">RAD52</name>
    <name evidence="6" type="ORF">H4R34_005158</name>
</gene>
<keyword evidence="3" id="KW-0233">DNA recombination</keyword>
<dbReference type="InterPro" id="IPR041247">
    <property type="entry name" value="Rad52_fam"/>
</dbReference>
<dbReference type="GO" id="GO:0045002">
    <property type="term" value="P:double-strand break repair via single-strand annealing"/>
    <property type="evidence" value="ECO:0007669"/>
    <property type="project" value="TreeGrafter"/>
</dbReference>
<comment type="caution">
    <text evidence="6">The sequence shown here is derived from an EMBL/GenBank/DDBJ whole genome shotgun (WGS) entry which is preliminary data.</text>
</comment>
<dbReference type="SUPFAM" id="SSF54768">
    <property type="entry name" value="dsRNA-binding domain-like"/>
    <property type="match status" value="1"/>
</dbReference>
<evidence type="ECO:0000256" key="4">
    <source>
        <dbReference type="ARBA" id="ARBA00023204"/>
    </source>
</evidence>
<dbReference type="GO" id="GO:0003697">
    <property type="term" value="F:single-stranded DNA binding"/>
    <property type="evidence" value="ECO:0007669"/>
    <property type="project" value="UniProtKB-ARBA"/>
</dbReference>
<dbReference type="InterPro" id="IPR042525">
    <property type="entry name" value="Rad52_Rad59_Rad22_sf"/>
</dbReference>
<name>A0A9W8EB04_9FUNG</name>
<proteinExistence type="inferred from homology"/>
<keyword evidence="7" id="KW-1185">Reference proteome</keyword>
<dbReference type="FunFam" id="3.30.390.80:FF:000001">
    <property type="entry name" value="DNA repair protein RAD52 homolog"/>
    <property type="match status" value="1"/>
</dbReference>
<dbReference type="PANTHER" id="PTHR12132">
    <property type="entry name" value="DNA REPAIR AND RECOMBINATION PROTEIN RAD52, RAD59"/>
    <property type="match status" value="1"/>
</dbReference>
<organism evidence="6 7">
    <name type="scientific">Dimargaris verticillata</name>
    <dbReference type="NCBI Taxonomy" id="2761393"/>
    <lineage>
        <taxon>Eukaryota</taxon>
        <taxon>Fungi</taxon>
        <taxon>Fungi incertae sedis</taxon>
        <taxon>Zoopagomycota</taxon>
        <taxon>Kickxellomycotina</taxon>
        <taxon>Dimargaritomycetes</taxon>
        <taxon>Dimargaritales</taxon>
        <taxon>Dimargaritaceae</taxon>
        <taxon>Dimargaris</taxon>
    </lineage>
</organism>
<protein>
    <submittedName>
        <fullName evidence="6">DNA repair protein rad52</fullName>
    </submittedName>
</protein>
<dbReference type="GO" id="GO:0000724">
    <property type="term" value="P:double-strand break repair via homologous recombination"/>
    <property type="evidence" value="ECO:0007669"/>
    <property type="project" value="UniProtKB-ARBA"/>
</dbReference>
<evidence type="ECO:0000256" key="3">
    <source>
        <dbReference type="ARBA" id="ARBA00023172"/>
    </source>
</evidence>
<evidence type="ECO:0000313" key="7">
    <source>
        <dbReference type="Proteomes" id="UP001151582"/>
    </source>
</evidence>
<keyword evidence="4" id="KW-0234">DNA repair</keyword>
<dbReference type="InterPro" id="IPR007232">
    <property type="entry name" value="Rad52_Rad59_Rad22"/>
</dbReference>
<dbReference type="PANTHER" id="PTHR12132:SF1">
    <property type="entry name" value="DNA REPAIR PROTEIN RAD52 HOMOLOG"/>
    <property type="match status" value="1"/>
</dbReference>
<evidence type="ECO:0000256" key="1">
    <source>
        <dbReference type="ARBA" id="ARBA00006638"/>
    </source>
</evidence>
<evidence type="ECO:0000313" key="6">
    <source>
        <dbReference type="EMBL" id="KAJ1973199.1"/>
    </source>
</evidence>
<feature type="region of interest" description="Disordered" evidence="5">
    <location>
        <begin position="198"/>
        <end position="230"/>
    </location>
</feature>
<dbReference type="GO" id="GO:0006312">
    <property type="term" value="P:mitotic recombination"/>
    <property type="evidence" value="ECO:0007669"/>
    <property type="project" value="TreeGrafter"/>
</dbReference>
<sequence>MPAQPSQSPAGRNLFPVKAPVPFTDEECQGLQHALALHLPPELLNTRSAFGGTRLTYLEGWRAISLANELFGFNGWSSQVIDTTVDFCDVTPDNRFSLGLSCTVRITLKDGTFHEDIGYGSIDNARTKALAFEKAKKEAVTDAMKRALRMFGNCLGNCLYSKQYLRQIGQFSHENPPPVTQAGLYRPHKHHIYSAYQLPSTDPTRSPHPAPAPASHPSGSHLPQSPRQAQSPALITMPQTTGPTLRPVSQLIKASSPSALEPGWSGNHPTPAPPTGMSTDPSSLPAAPFRLDVTVPGPQILR</sequence>
<dbReference type="Pfam" id="PF04098">
    <property type="entry name" value="Rad52_Rad22"/>
    <property type="match status" value="1"/>
</dbReference>
<dbReference type="GO" id="GO:0005634">
    <property type="term" value="C:nucleus"/>
    <property type="evidence" value="ECO:0007669"/>
    <property type="project" value="TreeGrafter"/>
</dbReference>
<dbReference type="Gene3D" id="3.30.390.80">
    <property type="entry name" value="DNA repair protein Rad52/59/22"/>
    <property type="match status" value="1"/>
</dbReference>
<feature type="region of interest" description="Disordered" evidence="5">
    <location>
        <begin position="256"/>
        <end position="302"/>
    </location>
</feature>
<dbReference type="AlphaFoldDB" id="A0A9W8EB04"/>
<keyword evidence="2" id="KW-0227">DNA damage</keyword>
<dbReference type="Proteomes" id="UP001151582">
    <property type="component" value="Unassembled WGS sequence"/>
</dbReference>
<comment type="similarity">
    <text evidence="1">Belongs to the RAD52 family.</text>
</comment>
<evidence type="ECO:0000256" key="5">
    <source>
        <dbReference type="SAM" id="MobiDB-lite"/>
    </source>
</evidence>
<evidence type="ECO:0000256" key="2">
    <source>
        <dbReference type="ARBA" id="ARBA00022763"/>
    </source>
</evidence>
<accession>A0A9W8EB04</accession>